<proteinExistence type="predicted"/>
<feature type="transmembrane region" description="Helical" evidence="1">
    <location>
        <begin position="422"/>
        <end position="445"/>
    </location>
</feature>
<dbReference type="PANTHER" id="PTHR40940">
    <property type="entry name" value="PROTEIN BATD-RELATED"/>
    <property type="match status" value="1"/>
</dbReference>
<evidence type="ECO:0000313" key="4">
    <source>
        <dbReference type="Proteomes" id="UP001295462"/>
    </source>
</evidence>
<gene>
    <name evidence="3" type="ORF">THF1A12_130075</name>
</gene>
<dbReference type="EMBL" id="CAKMUD010000035">
    <property type="protein sequence ID" value="CAH1575222.1"/>
    <property type="molecule type" value="Genomic_DNA"/>
</dbReference>
<feature type="chain" id="PRO_5043717705" evidence="2">
    <location>
        <begin position="25"/>
        <end position="549"/>
    </location>
</feature>
<keyword evidence="1" id="KW-1133">Transmembrane helix</keyword>
<keyword evidence="2" id="KW-0732">Signal</keyword>
<feature type="signal peptide" evidence="2">
    <location>
        <begin position="1"/>
        <end position="24"/>
    </location>
</feature>
<dbReference type="PANTHER" id="PTHR40940:SF1">
    <property type="entry name" value="PROTEIN BATD"/>
    <property type="match status" value="1"/>
</dbReference>
<organism evidence="3 4">
    <name type="scientific">Vibrio jasicida</name>
    <dbReference type="NCBI Taxonomy" id="766224"/>
    <lineage>
        <taxon>Bacteria</taxon>
        <taxon>Pseudomonadati</taxon>
        <taxon>Pseudomonadota</taxon>
        <taxon>Gammaproteobacteria</taxon>
        <taxon>Vibrionales</taxon>
        <taxon>Vibrionaceae</taxon>
        <taxon>Vibrio</taxon>
    </lineage>
</organism>
<evidence type="ECO:0000256" key="1">
    <source>
        <dbReference type="SAM" id="Phobius"/>
    </source>
</evidence>
<keyword evidence="1" id="KW-0472">Membrane</keyword>
<dbReference type="Proteomes" id="UP001295462">
    <property type="component" value="Unassembled WGS sequence"/>
</dbReference>
<accession>A0AAU9QJF1</accession>
<evidence type="ECO:0000313" key="3">
    <source>
        <dbReference type="EMBL" id="CAH1575222.1"/>
    </source>
</evidence>
<evidence type="ECO:0000256" key="2">
    <source>
        <dbReference type="SAM" id="SignalP"/>
    </source>
</evidence>
<dbReference type="RefSeq" id="WP_409588425.1">
    <property type="nucleotide sequence ID" value="NZ_CAKMTZ010000046.1"/>
</dbReference>
<protein>
    <submittedName>
        <fullName evidence="3">BatD</fullName>
    </submittedName>
</protein>
<dbReference type="Pfam" id="PF13584">
    <property type="entry name" value="BatD"/>
    <property type="match status" value="1"/>
</dbReference>
<dbReference type="AlphaFoldDB" id="A0AAU9QJF1"/>
<sequence>MMKKGAKLVFVLVASLLTCFSVFAQSLQASVNKTQVAKNEVINLRIMADTELSSDAINFDTLKKDFFLGQPRYGRSSNNINGHKTVRTEWSISIAPMKQGVVTIPSFTAEGMRTEPIKLRVTESQAEPNLDDLFSFDMSVDNHTLYPQQSATLRMQLAIKVDPRRLDNPQIVPPSIDGMKIEPASDMKQGQRIIDGLEVTVVEQAFRITAEKPGSFSLNGPQLTGSYIYGDSLTGSTKIMPIKTNVQQMPITVKPIPKDFEGNWLPASALEMTQSWEDEQGNPLSANAVNSVKQGSSITRTIRVRARGTQAEYLPRIGIIYPSTLRVYPEQPQFETARDGTVTMTMKQVLIPTEAGDLTLPGYKLNWWDSNRDQARESEIAELNLKVEKSDTGLITLPESVLPTQPTQTASPTVPQGGVDTIWQTLTFVFAVLWLVSSAIAIGLWRKRKTPQSTEVMVSTHNASIRDIEDVIKQGDSIKIEKAVNDYLNTHYADIESEAVQAVRTELNVMNQSRFSSTQQPWKSDTLLAILKQLSKDKTTKTSHQLEKL</sequence>
<dbReference type="InterPro" id="IPR025738">
    <property type="entry name" value="BatD"/>
</dbReference>
<name>A0AAU9QJF1_9VIBR</name>
<comment type="caution">
    <text evidence="3">The sequence shown here is derived from an EMBL/GenBank/DDBJ whole genome shotgun (WGS) entry which is preliminary data.</text>
</comment>
<reference evidence="3" key="1">
    <citation type="submission" date="2022-01" db="EMBL/GenBank/DDBJ databases">
        <authorList>
            <person name="Lagorce A."/>
        </authorList>
    </citation>
    <scope>NUCLEOTIDE SEQUENCE</scope>
    <source>
        <strain evidence="3">Th15_F1_A12</strain>
    </source>
</reference>
<keyword evidence="1" id="KW-0812">Transmembrane</keyword>